<dbReference type="AlphaFoldDB" id="A0A5C8PCB8"/>
<keyword evidence="6 7" id="KW-0472">Membrane</keyword>
<feature type="domain" description="ABC transmembrane type-1" evidence="8">
    <location>
        <begin position="77"/>
        <end position="267"/>
    </location>
</feature>
<keyword evidence="4 7" id="KW-0812">Transmembrane</keyword>
<evidence type="ECO:0000259" key="8">
    <source>
        <dbReference type="PROSITE" id="PS50928"/>
    </source>
</evidence>
<evidence type="ECO:0000256" key="4">
    <source>
        <dbReference type="ARBA" id="ARBA00022692"/>
    </source>
</evidence>
<dbReference type="OrthoDB" id="9790107at2"/>
<sequence length="281" mass="30258">MNRSFAYRASLVLMAILAALWTLFPFAWYFLVSLTTPGHIPRRFSFPDVITFQSYVAALLGGGTEGTTANVSILPNLINSFIVAGLTVAGCTVLGFGAAYVFSRGRSTVLSVLFNGLLVIRMTPAVSLAVPIYLMINSYGLADTHLGLSLVHTMLSLPLAIWLLKGFIDGIPTEIEEAALIDGASVPQTLRYIIIPLAAPGIAVSACFVFLASYVEFMFASILSRGTADTLPIAIAGYNSEHQTFYNEMAAASFMSMIPLFAFFYVAGRYMVRGLTMGAVK</sequence>
<keyword evidence="3" id="KW-1003">Cell membrane</keyword>
<evidence type="ECO:0000256" key="2">
    <source>
        <dbReference type="ARBA" id="ARBA00022448"/>
    </source>
</evidence>
<feature type="transmembrane region" description="Helical" evidence="7">
    <location>
        <begin position="81"/>
        <end position="102"/>
    </location>
</feature>
<feature type="transmembrane region" description="Helical" evidence="7">
    <location>
        <begin position="12"/>
        <end position="31"/>
    </location>
</feature>
<dbReference type="GO" id="GO:0055085">
    <property type="term" value="P:transmembrane transport"/>
    <property type="evidence" value="ECO:0007669"/>
    <property type="project" value="InterPro"/>
</dbReference>
<evidence type="ECO:0000313" key="9">
    <source>
        <dbReference type="EMBL" id="TXL70910.1"/>
    </source>
</evidence>
<gene>
    <name evidence="9" type="ORF">FHP25_32295</name>
</gene>
<dbReference type="SUPFAM" id="SSF161098">
    <property type="entry name" value="MetI-like"/>
    <property type="match status" value="1"/>
</dbReference>
<name>A0A5C8PCB8_9HYPH</name>
<keyword evidence="10" id="KW-1185">Reference proteome</keyword>
<dbReference type="InterPro" id="IPR000515">
    <property type="entry name" value="MetI-like"/>
</dbReference>
<accession>A0A5C8PCB8</accession>
<evidence type="ECO:0000313" key="10">
    <source>
        <dbReference type="Proteomes" id="UP000321638"/>
    </source>
</evidence>
<dbReference type="RefSeq" id="WP_147851135.1">
    <property type="nucleotide sequence ID" value="NZ_VDUZ01000051.1"/>
</dbReference>
<organism evidence="9 10">
    <name type="scientific">Vineibacter terrae</name>
    <dbReference type="NCBI Taxonomy" id="2586908"/>
    <lineage>
        <taxon>Bacteria</taxon>
        <taxon>Pseudomonadati</taxon>
        <taxon>Pseudomonadota</taxon>
        <taxon>Alphaproteobacteria</taxon>
        <taxon>Hyphomicrobiales</taxon>
        <taxon>Vineibacter</taxon>
    </lineage>
</organism>
<dbReference type="CDD" id="cd06261">
    <property type="entry name" value="TM_PBP2"/>
    <property type="match status" value="1"/>
</dbReference>
<evidence type="ECO:0000256" key="1">
    <source>
        <dbReference type="ARBA" id="ARBA00004651"/>
    </source>
</evidence>
<dbReference type="PANTHER" id="PTHR32243">
    <property type="entry name" value="MALTOSE TRANSPORT SYSTEM PERMEASE-RELATED"/>
    <property type="match status" value="1"/>
</dbReference>
<dbReference type="PANTHER" id="PTHR32243:SF52">
    <property type="entry name" value="ABC TRANSPORTER PERMEASE PROTEIN"/>
    <property type="match status" value="1"/>
</dbReference>
<dbReference type="Proteomes" id="UP000321638">
    <property type="component" value="Unassembled WGS sequence"/>
</dbReference>
<dbReference type="PROSITE" id="PS50928">
    <property type="entry name" value="ABC_TM1"/>
    <property type="match status" value="1"/>
</dbReference>
<comment type="subcellular location">
    <subcellularLocation>
        <location evidence="1 7">Cell membrane</location>
        <topology evidence="1 7">Multi-pass membrane protein</topology>
    </subcellularLocation>
</comment>
<keyword evidence="2 7" id="KW-0813">Transport</keyword>
<evidence type="ECO:0000256" key="7">
    <source>
        <dbReference type="RuleBase" id="RU363032"/>
    </source>
</evidence>
<feature type="transmembrane region" description="Helical" evidence="7">
    <location>
        <begin position="146"/>
        <end position="168"/>
    </location>
</feature>
<dbReference type="Pfam" id="PF00528">
    <property type="entry name" value="BPD_transp_1"/>
    <property type="match status" value="1"/>
</dbReference>
<reference evidence="9 10" key="1">
    <citation type="submission" date="2019-06" db="EMBL/GenBank/DDBJ databases">
        <title>New taxonomy in bacterial strain CC-CFT640, isolated from vineyard.</title>
        <authorList>
            <person name="Lin S.-Y."/>
            <person name="Tsai C.-F."/>
            <person name="Young C.-C."/>
        </authorList>
    </citation>
    <scope>NUCLEOTIDE SEQUENCE [LARGE SCALE GENOMIC DNA]</scope>
    <source>
        <strain evidence="9 10">CC-CFT640</strain>
    </source>
</reference>
<dbReference type="Gene3D" id="1.10.3720.10">
    <property type="entry name" value="MetI-like"/>
    <property type="match status" value="1"/>
</dbReference>
<dbReference type="InterPro" id="IPR050901">
    <property type="entry name" value="BP-dep_ABC_trans_perm"/>
</dbReference>
<feature type="transmembrane region" description="Helical" evidence="7">
    <location>
        <begin position="249"/>
        <end position="267"/>
    </location>
</feature>
<feature type="transmembrane region" description="Helical" evidence="7">
    <location>
        <begin position="109"/>
        <end position="134"/>
    </location>
</feature>
<comment type="similarity">
    <text evidence="7">Belongs to the binding-protein-dependent transport system permease family.</text>
</comment>
<dbReference type="GO" id="GO:0005886">
    <property type="term" value="C:plasma membrane"/>
    <property type="evidence" value="ECO:0007669"/>
    <property type="project" value="UniProtKB-SubCell"/>
</dbReference>
<protein>
    <submittedName>
        <fullName evidence="9">Carbohydrate ABC transporter permease</fullName>
    </submittedName>
</protein>
<feature type="transmembrane region" description="Helical" evidence="7">
    <location>
        <begin position="189"/>
        <end position="215"/>
    </location>
</feature>
<comment type="caution">
    <text evidence="9">The sequence shown here is derived from an EMBL/GenBank/DDBJ whole genome shotgun (WGS) entry which is preliminary data.</text>
</comment>
<dbReference type="InterPro" id="IPR035906">
    <property type="entry name" value="MetI-like_sf"/>
</dbReference>
<proteinExistence type="inferred from homology"/>
<evidence type="ECO:0000256" key="3">
    <source>
        <dbReference type="ARBA" id="ARBA00022475"/>
    </source>
</evidence>
<dbReference type="EMBL" id="VDUZ01000051">
    <property type="protein sequence ID" value="TXL70910.1"/>
    <property type="molecule type" value="Genomic_DNA"/>
</dbReference>
<evidence type="ECO:0000256" key="5">
    <source>
        <dbReference type="ARBA" id="ARBA00022989"/>
    </source>
</evidence>
<keyword evidence="5 7" id="KW-1133">Transmembrane helix</keyword>
<evidence type="ECO:0000256" key="6">
    <source>
        <dbReference type="ARBA" id="ARBA00023136"/>
    </source>
</evidence>